<sequence length="154" mass="17444">MGREKKKNIEKIYTKFVVENPSIKHQYASPKDRLAISVLCLHCEPPLAIISSTVYLQVPERKRSKKAGSKLSHKRTLENQESFKRTSSQKGININKEMERFLEVEKKNKKEDGSSAHACVGGSHGGPSTRAIVSRKTSIMRMKTVKKKFVEESD</sequence>
<evidence type="ECO:0000313" key="3">
    <source>
        <dbReference type="Proteomes" id="UP001157006"/>
    </source>
</evidence>
<gene>
    <name evidence="2" type="ORF">VFH_IV008920</name>
</gene>
<evidence type="ECO:0000256" key="1">
    <source>
        <dbReference type="SAM" id="MobiDB-lite"/>
    </source>
</evidence>
<feature type="region of interest" description="Disordered" evidence="1">
    <location>
        <begin position="107"/>
        <end position="134"/>
    </location>
</feature>
<proteinExistence type="predicted"/>
<dbReference type="AlphaFoldDB" id="A0AAV1ACK9"/>
<dbReference type="Proteomes" id="UP001157006">
    <property type="component" value="Chromosome 4"/>
</dbReference>
<feature type="compositionally biased region" description="Basic residues" evidence="1">
    <location>
        <begin position="62"/>
        <end position="74"/>
    </location>
</feature>
<feature type="region of interest" description="Disordered" evidence="1">
    <location>
        <begin position="60"/>
        <end position="90"/>
    </location>
</feature>
<keyword evidence="3" id="KW-1185">Reference proteome</keyword>
<dbReference type="EMBL" id="OX451739">
    <property type="protein sequence ID" value="CAI8606823.1"/>
    <property type="molecule type" value="Genomic_DNA"/>
</dbReference>
<name>A0AAV1ACK9_VICFA</name>
<protein>
    <submittedName>
        <fullName evidence="2">Uncharacterized protein</fullName>
    </submittedName>
</protein>
<evidence type="ECO:0000313" key="2">
    <source>
        <dbReference type="EMBL" id="CAI8606823.1"/>
    </source>
</evidence>
<organism evidence="2 3">
    <name type="scientific">Vicia faba</name>
    <name type="common">Broad bean</name>
    <name type="synonym">Faba vulgaris</name>
    <dbReference type="NCBI Taxonomy" id="3906"/>
    <lineage>
        <taxon>Eukaryota</taxon>
        <taxon>Viridiplantae</taxon>
        <taxon>Streptophyta</taxon>
        <taxon>Embryophyta</taxon>
        <taxon>Tracheophyta</taxon>
        <taxon>Spermatophyta</taxon>
        <taxon>Magnoliopsida</taxon>
        <taxon>eudicotyledons</taxon>
        <taxon>Gunneridae</taxon>
        <taxon>Pentapetalae</taxon>
        <taxon>rosids</taxon>
        <taxon>fabids</taxon>
        <taxon>Fabales</taxon>
        <taxon>Fabaceae</taxon>
        <taxon>Papilionoideae</taxon>
        <taxon>50 kb inversion clade</taxon>
        <taxon>NPAAA clade</taxon>
        <taxon>Hologalegina</taxon>
        <taxon>IRL clade</taxon>
        <taxon>Fabeae</taxon>
        <taxon>Vicia</taxon>
    </lineage>
</organism>
<accession>A0AAV1ACK9</accession>
<reference evidence="2 3" key="1">
    <citation type="submission" date="2023-01" db="EMBL/GenBank/DDBJ databases">
        <authorList>
            <person name="Kreplak J."/>
        </authorList>
    </citation>
    <scope>NUCLEOTIDE SEQUENCE [LARGE SCALE GENOMIC DNA]</scope>
</reference>
<feature type="compositionally biased region" description="Basic and acidic residues" evidence="1">
    <location>
        <begin position="75"/>
        <end position="84"/>
    </location>
</feature>